<evidence type="ECO:0000313" key="3">
    <source>
        <dbReference type="Proteomes" id="UP000275267"/>
    </source>
</evidence>
<evidence type="ECO:0000256" key="1">
    <source>
        <dbReference type="SAM" id="MobiDB-lite"/>
    </source>
</evidence>
<dbReference type="STRING" id="4540.A0A3L6PK68"/>
<dbReference type="SUPFAM" id="SSF75304">
    <property type="entry name" value="Amidase signature (AS) enzymes"/>
    <property type="match status" value="1"/>
</dbReference>
<reference evidence="3" key="1">
    <citation type="journal article" date="2019" name="Nat. Commun.">
        <title>The genome of broomcorn millet.</title>
        <authorList>
            <person name="Zou C."/>
            <person name="Miki D."/>
            <person name="Li D."/>
            <person name="Tang Q."/>
            <person name="Xiao L."/>
            <person name="Rajput S."/>
            <person name="Deng P."/>
            <person name="Jia W."/>
            <person name="Huang R."/>
            <person name="Zhang M."/>
            <person name="Sun Y."/>
            <person name="Hu J."/>
            <person name="Fu X."/>
            <person name="Schnable P.S."/>
            <person name="Li F."/>
            <person name="Zhang H."/>
            <person name="Feng B."/>
            <person name="Zhu X."/>
            <person name="Liu R."/>
            <person name="Schnable J.C."/>
            <person name="Zhu J.-K."/>
            <person name="Zhang H."/>
        </authorList>
    </citation>
    <scope>NUCLEOTIDE SEQUENCE [LARGE SCALE GENOMIC DNA]</scope>
</reference>
<dbReference type="PANTHER" id="PTHR42678:SF34">
    <property type="entry name" value="OS04G0183300 PROTEIN"/>
    <property type="match status" value="1"/>
</dbReference>
<dbReference type="Proteomes" id="UP000275267">
    <property type="component" value="Unassembled WGS sequence"/>
</dbReference>
<dbReference type="OrthoDB" id="566138at2759"/>
<organism evidence="2 3">
    <name type="scientific">Panicum miliaceum</name>
    <name type="common">Proso millet</name>
    <name type="synonym">Broomcorn millet</name>
    <dbReference type="NCBI Taxonomy" id="4540"/>
    <lineage>
        <taxon>Eukaryota</taxon>
        <taxon>Viridiplantae</taxon>
        <taxon>Streptophyta</taxon>
        <taxon>Embryophyta</taxon>
        <taxon>Tracheophyta</taxon>
        <taxon>Spermatophyta</taxon>
        <taxon>Magnoliopsida</taxon>
        <taxon>Liliopsida</taxon>
        <taxon>Poales</taxon>
        <taxon>Poaceae</taxon>
        <taxon>PACMAD clade</taxon>
        <taxon>Panicoideae</taxon>
        <taxon>Panicodae</taxon>
        <taxon>Paniceae</taxon>
        <taxon>Panicinae</taxon>
        <taxon>Panicum</taxon>
        <taxon>Panicum sect. Panicum</taxon>
    </lineage>
</organism>
<name>A0A3L6PK68_PANMI</name>
<dbReference type="PANTHER" id="PTHR42678">
    <property type="entry name" value="AMIDASE"/>
    <property type="match status" value="1"/>
</dbReference>
<keyword evidence="3" id="KW-1185">Reference proteome</keyword>
<evidence type="ECO:0000313" key="2">
    <source>
        <dbReference type="EMBL" id="RLM58552.1"/>
    </source>
</evidence>
<dbReference type="AlphaFoldDB" id="A0A3L6PK68"/>
<comment type="caution">
    <text evidence="2">The sequence shown here is derived from an EMBL/GenBank/DDBJ whole genome shotgun (WGS) entry which is preliminary data.</text>
</comment>
<proteinExistence type="predicted"/>
<gene>
    <name evidence="2" type="ORF">C2845_PM18G09770</name>
</gene>
<protein>
    <submittedName>
        <fullName evidence="2">Uncharacterized protein</fullName>
    </submittedName>
</protein>
<accession>A0A3L6PK68</accession>
<dbReference type="Gene3D" id="3.90.1300.10">
    <property type="entry name" value="Amidase signature (AS) domain"/>
    <property type="match status" value="1"/>
</dbReference>
<feature type="region of interest" description="Disordered" evidence="1">
    <location>
        <begin position="93"/>
        <end position="114"/>
    </location>
</feature>
<dbReference type="EMBL" id="PQIB02000017">
    <property type="protein sequence ID" value="RLM58552.1"/>
    <property type="molecule type" value="Genomic_DNA"/>
</dbReference>
<dbReference type="InterPro" id="IPR036928">
    <property type="entry name" value="AS_sf"/>
</dbReference>
<sequence>MAGPSRGGARARASLGFRNGSLTSAALVLFYLDRIARLNPLLRAVIEVNPDPDGLHGVPVILGKANPSEWSNFRTSIPVGVPAAARRSVPATRRCPRPCSVPSTEEEDGEEVEKKNLTGGGVFWSFYARPTC</sequence>